<keyword evidence="2" id="KW-1185">Reference proteome</keyword>
<reference evidence="1 2" key="1">
    <citation type="submission" date="2015-03" db="EMBL/GenBank/DDBJ databases">
        <title>Genome Sequence of Kiloniella spongiae MEBiC09566, isolated from a marine sponge.</title>
        <authorList>
            <person name="Shao Z."/>
            <person name="Wang L."/>
            <person name="Li X."/>
        </authorList>
    </citation>
    <scope>NUCLEOTIDE SEQUENCE [LARGE SCALE GENOMIC DNA]</scope>
    <source>
        <strain evidence="1 2">MEBiC09566</strain>
    </source>
</reference>
<comment type="caution">
    <text evidence="1">The sequence shown here is derived from an EMBL/GenBank/DDBJ whole genome shotgun (WGS) entry which is preliminary data.</text>
</comment>
<dbReference type="AlphaFoldDB" id="A0A0H2MAK4"/>
<organism evidence="1 2">
    <name type="scientific">Kiloniella spongiae</name>
    <dbReference type="NCBI Taxonomy" id="1489064"/>
    <lineage>
        <taxon>Bacteria</taxon>
        <taxon>Pseudomonadati</taxon>
        <taxon>Pseudomonadota</taxon>
        <taxon>Alphaproteobacteria</taxon>
        <taxon>Rhodospirillales</taxon>
        <taxon>Kiloniellaceae</taxon>
        <taxon>Kiloniella</taxon>
    </lineage>
</organism>
<gene>
    <name evidence="1" type="ORF">WH96_17905</name>
</gene>
<dbReference type="Proteomes" id="UP000035444">
    <property type="component" value="Unassembled WGS sequence"/>
</dbReference>
<evidence type="ECO:0000313" key="2">
    <source>
        <dbReference type="Proteomes" id="UP000035444"/>
    </source>
</evidence>
<accession>A0A0H2MAK4</accession>
<proteinExistence type="predicted"/>
<sequence length="89" mass="10082">MHQGAIKNTTDIEAMLKREQPKHLSLVHDPNSKWAVLTKQAHRIFHYRLTQHNLSGSDREALMLARNELLALAKSLKAVSSVENALNED</sequence>
<dbReference type="OrthoDB" id="8480250at2"/>
<dbReference type="EMBL" id="LAQL01000016">
    <property type="protein sequence ID" value="KLN59373.1"/>
    <property type="molecule type" value="Genomic_DNA"/>
</dbReference>
<protein>
    <submittedName>
        <fullName evidence="1">Uncharacterized protein</fullName>
    </submittedName>
</protein>
<evidence type="ECO:0000313" key="1">
    <source>
        <dbReference type="EMBL" id="KLN59373.1"/>
    </source>
</evidence>
<dbReference type="RefSeq" id="WP_047765605.1">
    <property type="nucleotide sequence ID" value="NZ_LAQL01000016.1"/>
</dbReference>
<name>A0A0H2MAK4_9PROT</name>